<evidence type="ECO:0000313" key="4">
    <source>
        <dbReference type="Proteomes" id="UP001597018"/>
    </source>
</evidence>
<proteinExistence type="predicted"/>
<reference evidence="4" key="1">
    <citation type="journal article" date="2019" name="Int. J. Syst. Evol. Microbiol.">
        <title>The Global Catalogue of Microorganisms (GCM) 10K type strain sequencing project: providing services to taxonomists for standard genome sequencing and annotation.</title>
        <authorList>
            <consortium name="The Broad Institute Genomics Platform"/>
            <consortium name="The Broad Institute Genome Sequencing Center for Infectious Disease"/>
            <person name="Wu L."/>
            <person name="Ma J."/>
        </authorList>
    </citation>
    <scope>NUCLEOTIDE SEQUENCE [LARGE SCALE GENOMIC DNA]</scope>
    <source>
        <strain evidence="4">CCUG 56401</strain>
    </source>
</reference>
<name>A0ABW3G231_9PSEU</name>
<protein>
    <submittedName>
        <fullName evidence="3">Uncharacterized protein</fullName>
    </submittedName>
</protein>
<feature type="compositionally biased region" description="Low complexity" evidence="1">
    <location>
        <begin position="65"/>
        <end position="89"/>
    </location>
</feature>
<feature type="region of interest" description="Disordered" evidence="1">
    <location>
        <begin position="33"/>
        <end position="102"/>
    </location>
</feature>
<evidence type="ECO:0000256" key="2">
    <source>
        <dbReference type="SAM" id="Phobius"/>
    </source>
</evidence>
<keyword evidence="4" id="KW-1185">Reference proteome</keyword>
<dbReference type="EMBL" id="JBHTIW010000026">
    <property type="protein sequence ID" value="MFD0922934.1"/>
    <property type="molecule type" value="Genomic_DNA"/>
</dbReference>
<keyword evidence="2" id="KW-1133">Transmembrane helix</keyword>
<organism evidence="3 4">
    <name type="scientific">Saccharopolyspora rosea</name>
    <dbReference type="NCBI Taxonomy" id="524884"/>
    <lineage>
        <taxon>Bacteria</taxon>
        <taxon>Bacillati</taxon>
        <taxon>Actinomycetota</taxon>
        <taxon>Actinomycetes</taxon>
        <taxon>Pseudonocardiales</taxon>
        <taxon>Pseudonocardiaceae</taxon>
        <taxon>Saccharopolyspora</taxon>
    </lineage>
</organism>
<comment type="caution">
    <text evidence="3">The sequence shown here is derived from an EMBL/GenBank/DDBJ whole genome shotgun (WGS) entry which is preliminary data.</text>
</comment>
<keyword evidence="2" id="KW-0472">Membrane</keyword>
<dbReference type="Proteomes" id="UP001597018">
    <property type="component" value="Unassembled WGS sequence"/>
</dbReference>
<keyword evidence="2" id="KW-0812">Transmembrane</keyword>
<evidence type="ECO:0000313" key="3">
    <source>
        <dbReference type="EMBL" id="MFD0922934.1"/>
    </source>
</evidence>
<gene>
    <name evidence="3" type="ORF">ACFQ16_24580</name>
</gene>
<dbReference type="RefSeq" id="WP_345602003.1">
    <property type="nucleotide sequence ID" value="NZ_BAABLT010000055.1"/>
</dbReference>
<sequence length="135" mass="14654">MDLIIMTFVAGFAMATLVFWPLLHRAHRRLAEAGLTESPAPRGKHALRADRSVASAPAECPAQTAGELPAQAAPQAAGPAAEPPRAGAPVPAPQMPARVDMPELPTDLFERQFEARFNRSRQRLARLRDELKSIN</sequence>
<accession>A0ABW3G231</accession>
<feature type="transmembrane region" description="Helical" evidence="2">
    <location>
        <begin position="6"/>
        <end position="23"/>
    </location>
</feature>
<evidence type="ECO:0000256" key="1">
    <source>
        <dbReference type="SAM" id="MobiDB-lite"/>
    </source>
</evidence>